<evidence type="ECO:0000256" key="4">
    <source>
        <dbReference type="ARBA" id="ARBA00023125"/>
    </source>
</evidence>
<reference evidence="9 10" key="1">
    <citation type="submission" date="2019-02" db="EMBL/GenBank/DDBJ databases">
        <authorList>
            <person name="Sun L."/>
            <person name="Pan D."/>
            <person name="Wu X."/>
        </authorList>
    </citation>
    <scope>NUCLEOTIDE SEQUENCE [LARGE SCALE GENOMIC DNA]</scope>
    <source>
        <strain evidence="9 10">JW-1</strain>
    </source>
</reference>
<dbReference type="GO" id="GO:0003677">
    <property type="term" value="F:DNA binding"/>
    <property type="evidence" value="ECO:0007669"/>
    <property type="project" value="UniProtKB-UniRule"/>
</dbReference>
<dbReference type="Proteomes" id="UP000289260">
    <property type="component" value="Chromosome"/>
</dbReference>
<comment type="function">
    <text evidence="1 6">Required for the transposition of the insertion element.</text>
</comment>
<evidence type="ECO:0000313" key="8">
    <source>
        <dbReference type="EMBL" id="QBE48445.1"/>
    </source>
</evidence>
<evidence type="ECO:0000256" key="5">
    <source>
        <dbReference type="ARBA" id="ARBA00023172"/>
    </source>
</evidence>
<dbReference type="OrthoDB" id="9793302at2"/>
<evidence type="ECO:0000256" key="1">
    <source>
        <dbReference type="ARBA" id="ARBA00002190"/>
    </source>
</evidence>
<keyword evidence="10" id="KW-1185">Reference proteome</keyword>
<keyword evidence="5 6" id="KW-0233">DNA recombination</keyword>
<evidence type="ECO:0000313" key="9">
    <source>
        <dbReference type="EMBL" id="QBE49241.1"/>
    </source>
</evidence>
<dbReference type="GO" id="GO:0004803">
    <property type="term" value="F:transposase activity"/>
    <property type="evidence" value="ECO:0007669"/>
    <property type="project" value="UniProtKB-UniRule"/>
</dbReference>
<dbReference type="NCBIfam" id="NF033544">
    <property type="entry name" value="transpos_IS1249"/>
    <property type="match status" value="1"/>
</dbReference>
<gene>
    <name evidence="8" type="ORF">EVS81_05985</name>
    <name evidence="9" type="ORF">EVS81_10670</name>
</gene>
<proteinExistence type="inferred from homology"/>
<dbReference type="EMBL" id="CP035806">
    <property type="protein sequence ID" value="QBE49241.1"/>
    <property type="molecule type" value="Genomic_DNA"/>
</dbReference>
<keyword evidence="3 6" id="KW-0815">Transposition</keyword>
<evidence type="ECO:0000256" key="2">
    <source>
        <dbReference type="ARBA" id="ARBA00010961"/>
    </source>
</evidence>
<keyword evidence="6" id="KW-0814">Transposable element</keyword>
<organism evidence="9 10">
    <name type="scientific">Leucobacter triazinivorans</name>
    <dbReference type="NCBI Taxonomy" id="1784719"/>
    <lineage>
        <taxon>Bacteria</taxon>
        <taxon>Bacillati</taxon>
        <taxon>Actinomycetota</taxon>
        <taxon>Actinomycetes</taxon>
        <taxon>Micrococcales</taxon>
        <taxon>Microbacteriaceae</taxon>
        <taxon>Leucobacter</taxon>
    </lineage>
</organism>
<dbReference type="GO" id="GO:0006313">
    <property type="term" value="P:DNA transposition"/>
    <property type="evidence" value="ECO:0007669"/>
    <property type="project" value="UniProtKB-UniRule"/>
</dbReference>
<dbReference type="Pfam" id="PF00872">
    <property type="entry name" value="Transposase_mut"/>
    <property type="match status" value="1"/>
</dbReference>
<keyword evidence="4 6" id="KW-0238">DNA-binding</keyword>
<dbReference type="EMBL" id="CP035806">
    <property type="protein sequence ID" value="QBE48445.1"/>
    <property type="molecule type" value="Genomic_DNA"/>
</dbReference>
<feature type="region of interest" description="Disordered" evidence="7">
    <location>
        <begin position="345"/>
        <end position="370"/>
    </location>
</feature>
<evidence type="ECO:0000256" key="7">
    <source>
        <dbReference type="SAM" id="MobiDB-lite"/>
    </source>
</evidence>
<accession>A0A4P6KGN6</accession>
<dbReference type="PANTHER" id="PTHR33217">
    <property type="entry name" value="TRANSPOSASE FOR INSERTION SEQUENCE ELEMENT IS1081"/>
    <property type="match status" value="1"/>
</dbReference>
<evidence type="ECO:0000256" key="3">
    <source>
        <dbReference type="ARBA" id="ARBA00022578"/>
    </source>
</evidence>
<evidence type="ECO:0000256" key="6">
    <source>
        <dbReference type="RuleBase" id="RU365089"/>
    </source>
</evidence>
<evidence type="ECO:0000313" key="10">
    <source>
        <dbReference type="Proteomes" id="UP000289260"/>
    </source>
</evidence>
<dbReference type="InterPro" id="IPR048004">
    <property type="entry name" value="IS1249_transpos"/>
</dbReference>
<name>A0A4P6KGN6_9MICO</name>
<dbReference type="PANTHER" id="PTHR33217:SF9">
    <property type="entry name" value="MUTATOR FAMILY TRANSPOSASE"/>
    <property type="match status" value="1"/>
</dbReference>
<dbReference type="KEGG" id="ltr:EVS81_10670"/>
<sequence>MAHSTPPSACVVCETKLVKNGRNKAGNQRWKCPSCGASSVRKRADRSKIFTLLRFIDWLLGKNSQADADGTQSGRSFRRRIAWCWELRPKIPFTGVVHDVVEIDGFNLRTGWCILTARSAGNVVAAQWCARESQAAWSELFKRLPEPIVVVCDGGPGMHAALKEHWPNARVQRCLVHLQRNVRKYVTTRSKTVAGKALWGLALKLTRVKTNADAAAWSKLLIEWEGAFLHLTKERSYRKTAAEVPSWVRATQQWWYTHQRLRSGYQAIRRVSDRGHLFTFLDKELTHLKVPSTTNGIEGGTNSPMRLLLLHHRGMTEEHQRRLIEWWLYLHTEHPDPAKVLAEHVAQPPKPARPALSEPDPGPPLYDTGLSAEEGLWLRAGTAGNA</sequence>
<dbReference type="InterPro" id="IPR001207">
    <property type="entry name" value="Transposase_mutator"/>
</dbReference>
<comment type="similarity">
    <text evidence="2 6">Belongs to the transposase mutator family.</text>
</comment>
<dbReference type="AlphaFoldDB" id="A0A4P6KGN6"/>
<dbReference type="KEGG" id="ltr:EVS81_05985"/>
<protein>
    <recommendedName>
        <fullName evidence="6">Mutator family transposase</fullName>
    </recommendedName>
</protein>